<dbReference type="SUPFAM" id="SSF56425">
    <property type="entry name" value="Succinate dehydrogenase/fumarate reductase flavoprotein, catalytic domain"/>
    <property type="match status" value="1"/>
</dbReference>
<dbReference type="InterPro" id="IPR003953">
    <property type="entry name" value="FAD-dep_OxRdtase_2_FAD-bd"/>
</dbReference>
<dbReference type="EMBL" id="JADCUA010000003">
    <property type="protein sequence ID" value="KAH9841898.1"/>
    <property type="molecule type" value="Genomic_DNA"/>
</dbReference>
<comment type="caution">
    <text evidence="7">The sequence shown here is derived from an EMBL/GenBank/DDBJ whole genome shotgun (WGS) entry which is preliminary data.</text>
</comment>
<evidence type="ECO:0000256" key="2">
    <source>
        <dbReference type="ARBA" id="ARBA00022630"/>
    </source>
</evidence>
<keyword evidence="3" id="KW-0274">FAD</keyword>
<dbReference type="Gene3D" id="3.90.700.10">
    <property type="entry name" value="Succinate dehydrogenase/fumarate reductase flavoprotein, catalytic domain"/>
    <property type="match status" value="1"/>
</dbReference>
<dbReference type="SUPFAM" id="SSF51905">
    <property type="entry name" value="FAD/NAD(P)-binding domain"/>
    <property type="match status" value="1"/>
</dbReference>
<proteinExistence type="predicted"/>
<organism evidence="7 8">
    <name type="scientific">Rhodofomes roseus</name>
    <dbReference type="NCBI Taxonomy" id="34475"/>
    <lineage>
        <taxon>Eukaryota</taxon>
        <taxon>Fungi</taxon>
        <taxon>Dikarya</taxon>
        <taxon>Basidiomycota</taxon>
        <taxon>Agaricomycotina</taxon>
        <taxon>Agaricomycetes</taxon>
        <taxon>Polyporales</taxon>
        <taxon>Rhodofomes</taxon>
    </lineage>
</organism>
<evidence type="ECO:0000313" key="7">
    <source>
        <dbReference type="EMBL" id="KAH9841898.1"/>
    </source>
</evidence>
<keyword evidence="8" id="KW-1185">Reference proteome</keyword>
<dbReference type="Gene3D" id="3.50.50.60">
    <property type="entry name" value="FAD/NAD(P)-binding domain"/>
    <property type="match status" value="1"/>
</dbReference>
<protein>
    <submittedName>
        <fullName evidence="7">FAD binding domain-containing protein</fullName>
    </submittedName>
</protein>
<dbReference type="InterPro" id="IPR036188">
    <property type="entry name" value="FAD/NAD-bd_sf"/>
</dbReference>
<evidence type="ECO:0000256" key="5">
    <source>
        <dbReference type="SAM" id="MobiDB-lite"/>
    </source>
</evidence>
<gene>
    <name evidence="7" type="ORF">C8Q71DRAFT_829192</name>
</gene>
<evidence type="ECO:0000256" key="4">
    <source>
        <dbReference type="ARBA" id="ARBA00023002"/>
    </source>
</evidence>
<dbReference type="InterPro" id="IPR027477">
    <property type="entry name" value="Succ_DH/fumarate_Rdtase_cat_sf"/>
</dbReference>
<dbReference type="Pfam" id="PF00890">
    <property type="entry name" value="FAD_binding_2"/>
    <property type="match status" value="1"/>
</dbReference>
<dbReference type="Proteomes" id="UP000814176">
    <property type="component" value="Unassembled WGS sequence"/>
</dbReference>
<evidence type="ECO:0000259" key="6">
    <source>
        <dbReference type="Pfam" id="PF00890"/>
    </source>
</evidence>
<dbReference type="GeneID" id="72007071"/>
<keyword evidence="4" id="KW-0560">Oxidoreductase</keyword>
<evidence type="ECO:0000256" key="1">
    <source>
        <dbReference type="ARBA" id="ARBA00001974"/>
    </source>
</evidence>
<dbReference type="RefSeq" id="XP_047783197.1">
    <property type="nucleotide sequence ID" value="XM_047926339.1"/>
</dbReference>
<name>A0ABQ8KSU6_9APHY</name>
<comment type="cofactor">
    <cofactor evidence="1">
        <name>FAD</name>
        <dbReference type="ChEBI" id="CHEBI:57692"/>
    </cofactor>
</comment>
<reference evidence="7 8" key="1">
    <citation type="journal article" date="2021" name="Environ. Microbiol.">
        <title>Gene family expansions and transcriptome signatures uncover fungal adaptations to wood decay.</title>
        <authorList>
            <person name="Hage H."/>
            <person name="Miyauchi S."/>
            <person name="Viragh M."/>
            <person name="Drula E."/>
            <person name="Min B."/>
            <person name="Chaduli D."/>
            <person name="Navarro D."/>
            <person name="Favel A."/>
            <person name="Norest M."/>
            <person name="Lesage-Meessen L."/>
            <person name="Balint B."/>
            <person name="Merenyi Z."/>
            <person name="de Eugenio L."/>
            <person name="Morin E."/>
            <person name="Martinez A.T."/>
            <person name="Baldrian P."/>
            <person name="Stursova M."/>
            <person name="Martinez M.J."/>
            <person name="Novotny C."/>
            <person name="Magnuson J.K."/>
            <person name="Spatafora J.W."/>
            <person name="Maurice S."/>
            <person name="Pangilinan J."/>
            <person name="Andreopoulos W."/>
            <person name="LaButti K."/>
            <person name="Hundley H."/>
            <person name="Na H."/>
            <person name="Kuo A."/>
            <person name="Barry K."/>
            <person name="Lipzen A."/>
            <person name="Henrissat B."/>
            <person name="Riley R."/>
            <person name="Ahrendt S."/>
            <person name="Nagy L.G."/>
            <person name="Grigoriev I.V."/>
            <person name="Martin F."/>
            <person name="Rosso M.N."/>
        </authorList>
    </citation>
    <scope>NUCLEOTIDE SEQUENCE [LARGE SCALE GENOMIC DNA]</scope>
    <source>
        <strain evidence="7 8">CIRM-BRFM 1785</strain>
    </source>
</reference>
<sequence length="522" mass="55735">MSANSYDCIVVGSGNAGSSAALSAIEAGCKRVLIVEKGPEEWVGGNGYFTAGAHRTVHGGLQDLSPIVTDVTPEVAATIDMDPYTAEQFTDDIVRLSDGRSNPAMVKAVVDGSRNAIGWLAQKVGMPFTFSFNRQAYLVNGRQKFWGGMVLSVVDGGKGVIAAHRRALEKAGVETWFEAPAVELVAHDGTVVGLVVERDGQRVTLHAPAVVLACGGFESSAELRGKYMSQDWTRAKVRGTPYNTGDGFALTRPVNASLTGDFSASGCHSTCWDANAQPDCGDRVLSNQFTKSGYPLGIMINARGQRFVDEGEDFRNYTYAKFGRAILHQPGGYAFQVWDSEAVEWLREEEYGDGIVEKIWAQSMEELAEVLLQKGLEDKATFVRTVEAYNAAVRVSKAENPSKTWDPAVKDGLSTVSSQPQPSVDPPKSNWALPLEQPPFLAVKVACGITFTFGGLAIDPDTAGVLDEKGERIRGLFATGEVVGGLFYGNYPGGSGLTAGAVFGRKAGAEAAKLAALRTQRA</sequence>
<evidence type="ECO:0000313" key="8">
    <source>
        <dbReference type="Proteomes" id="UP000814176"/>
    </source>
</evidence>
<feature type="domain" description="FAD-dependent oxidoreductase 2 FAD-binding" evidence="6">
    <location>
        <begin position="7"/>
        <end position="495"/>
    </location>
</feature>
<feature type="region of interest" description="Disordered" evidence="5">
    <location>
        <begin position="403"/>
        <end position="427"/>
    </location>
</feature>
<accession>A0ABQ8KSU6</accession>
<evidence type="ECO:0000256" key="3">
    <source>
        <dbReference type="ARBA" id="ARBA00022827"/>
    </source>
</evidence>
<dbReference type="PANTHER" id="PTHR43400:SF7">
    <property type="entry name" value="FAD-DEPENDENT OXIDOREDUCTASE 2 FAD BINDING DOMAIN-CONTAINING PROTEIN"/>
    <property type="match status" value="1"/>
</dbReference>
<dbReference type="PANTHER" id="PTHR43400">
    <property type="entry name" value="FUMARATE REDUCTASE"/>
    <property type="match status" value="1"/>
</dbReference>
<dbReference type="InterPro" id="IPR050315">
    <property type="entry name" value="FAD-oxidoreductase_2"/>
</dbReference>
<keyword evidence="2" id="KW-0285">Flavoprotein</keyword>
<dbReference type="NCBIfam" id="NF006130">
    <property type="entry name" value="PRK08274.1"/>
    <property type="match status" value="1"/>
</dbReference>